<keyword evidence="3" id="KW-1185">Reference proteome</keyword>
<protein>
    <recommendedName>
        <fullName evidence="4">Bulb-type lectin domain-containing protein</fullName>
    </recommendedName>
</protein>
<proteinExistence type="predicted"/>
<evidence type="ECO:0008006" key="4">
    <source>
        <dbReference type="Google" id="ProtNLM"/>
    </source>
</evidence>
<feature type="signal peptide" evidence="1">
    <location>
        <begin position="1"/>
        <end position="24"/>
    </location>
</feature>
<dbReference type="eggNOG" id="COG1520">
    <property type="taxonomic scope" value="Bacteria"/>
</dbReference>
<evidence type="ECO:0000313" key="3">
    <source>
        <dbReference type="Proteomes" id="UP000029500"/>
    </source>
</evidence>
<dbReference type="PANTHER" id="PTHR42754:SF1">
    <property type="entry name" value="LIPOPROTEIN"/>
    <property type="match status" value="1"/>
</dbReference>
<dbReference type="HOGENOM" id="CLU_617980_0_0_9"/>
<dbReference type="STRING" id="189425.PGRAT_19815"/>
<feature type="chain" id="PRO_5001847111" description="Bulb-type lectin domain-containing protein" evidence="1">
    <location>
        <begin position="25"/>
        <end position="443"/>
    </location>
</feature>
<dbReference type="EMBL" id="CP009287">
    <property type="protein sequence ID" value="AIQ69625.1"/>
    <property type="molecule type" value="Genomic_DNA"/>
</dbReference>
<dbReference type="RefSeq" id="WP_025707678.1">
    <property type="nucleotide sequence ID" value="NZ_CP009287.1"/>
</dbReference>
<organism evidence="2 3">
    <name type="scientific">Paenibacillus graminis</name>
    <dbReference type="NCBI Taxonomy" id="189425"/>
    <lineage>
        <taxon>Bacteria</taxon>
        <taxon>Bacillati</taxon>
        <taxon>Bacillota</taxon>
        <taxon>Bacilli</taxon>
        <taxon>Bacillales</taxon>
        <taxon>Paenibacillaceae</taxon>
        <taxon>Paenibacillus</taxon>
    </lineage>
</organism>
<reference evidence="2 3" key="1">
    <citation type="submission" date="2014-08" db="EMBL/GenBank/DDBJ databases">
        <title>Comparative genomics of the Paenibacillus odorifer group.</title>
        <authorList>
            <person name="den Bakker H.C."/>
            <person name="Tsai Y.-C."/>
            <person name="Martin N."/>
            <person name="Korlach J."/>
            <person name="Wiedmann M."/>
        </authorList>
    </citation>
    <scope>NUCLEOTIDE SEQUENCE [LARGE SCALE GENOMIC DNA]</scope>
    <source>
        <strain evidence="2 3">DSM 15220</strain>
    </source>
</reference>
<sequence>MRKSISVISTLAVTMLFSSQLAFAEEAELPANNILPPTESQEIAQKADITVIDLLDKSIPGDEGQKSTLSQQAAALLPPQLQAAHNYNFSPRDFGTSVVQTSDGGYVFVGSTTVNGNDDILFAKTDASQTLQWAYTYGGTGAESGVEVRVASDGGYMIAGTSNASGSSDVILIKTDASGTVQWSKTYGGPAKEEAQAMELGTDGGYIVAGTKESSSNSNDAYMLKVDANGGIQWTRTFGKDNLEDRFYGVAVTPDGGYVAVGYKTVSEIINPGTAQRMYGLMVKVNGSGNTVFESTLDRYSMLNGVAATSNGYVAAGAINNIDLPNNTQVYNIFVTKVGTSGSQSWSRQFHATNGDFGNDIKLAKDGNFIVTGFTTPAVSKEDLLMLKIDGSGNALWSNTYSFGDTGEIGRSVAATSDGGYVVAGSYLSNSDYDVLLLKFGSD</sequence>
<accession>A0A089MB82</accession>
<dbReference type="KEGG" id="pgm:PGRAT_19815"/>
<keyword evidence="1" id="KW-0732">Signal</keyword>
<dbReference type="PANTHER" id="PTHR42754">
    <property type="entry name" value="ENDOGLUCANASE"/>
    <property type="match status" value="1"/>
</dbReference>
<dbReference type="SUPFAM" id="SSF50998">
    <property type="entry name" value="Quinoprotein alcohol dehydrogenase-like"/>
    <property type="match status" value="1"/>
</dbReference>
<gene>
    <name evidence="2" type="ORF">PGRAT_19815</name>
</gene>
<name>A0A089MB82_9BACL</name>
<evidence type="ECO:0000256" key="1">
    <source>
        <dbReference type="SAM" id="SignalP"/>
    </source>
</evidence>
<dbReference type="OrthoDB" id="9811934at2"/>
<dbReference type="AlphaFoldDB" id="A0A089MB82"/>
<evidence type="ECO:0000313" key="2">
    <source>
        <dbReference type="EMBL" id="AIQ69625.1"/>
    </source>
</evidence>
<dbReference type="Proteomes" id="UP000029500">
    <property type="component" value="Chromosome"/>
</dbReference>
<dbReference type="InterPro" id="IPR011047">
    <property type="entry name" value="Quinoprotein_ADH-like_sf"/>
</dbReference>